<organism evidence="1 2">
    <name type="scientific">Clostridium intestinale</name>
    <dbReference type="NCBI Taxonomy" id="36845"/>
    <lineage>
        <taxon>Bacteria</taxon>
        <taxon>Bacillati</taxon>
        <taxon>Bacillota</taxon>
        <taxon>Clostridia</taxon>
        <taxon>Eubacteriales</taxon>
        <taxon>Clostridiaceae</taxon>
        <taxon>Clostridium</taxon>
    </lineage>
</organism>
<accession>A0A7D6ZRS4</accession>
<dbReference type="AlphaFoldDB" id="A0A7D6ZRS4"/>
<dbReference type="EMBL" id="CP059378">
    <property type="protein sequence ID" value="QLY78073.1"/>
    <property type="molecule type" value="Genomic_DNA"/>
</dbReference>
<proteinExistence type="predicted"/>
<protein>
    <submittedName>
        <fullName evidence="1">Uncharacterized protein</fullName>
    </submittedName>
</protein>
<dbReference type="Proteomes" id="UP000512286">
    <property type="component" value="Chromosome"/>
</dbReference>
<evidence type="ECO:0000313" key="2">
    <source>
        <dbReference type="Proteomes" id="UP000512286"/>
    </source>
</evidence>
<dbReference type="RefSeq" id="WP_181600539.1">
    <property type="nucleotide sequence ID" value="NZ_CP059378.1"/>
</dbReference>
<name>A0A7D6ZRS4_9CLOT</name>
<reference evidence="1 2" key="1">
    <citation type="submission" date="2020-07" db="EMBL/GenBank/DDBJ databases">
        <title>Electron transfer.</title>
        <authorList>
            <person name="Huang L."/>
            <person name="Liu X."/>
            <person name="Zhou S."/>
        </authorList>
    </citation>
    <scope>NUCLEOTIDE SEQUENCE [LARGE SCALE GENOMIC DNA]</scope>
    <source>
        <strain evidence="1 2">Lx1</strain>
    </source>
</reference>
<gene>
    <name evidence="1" type="ORF">HZF06_13325</name>
</gene>
<sequence>MNLINYSDEELTVLWNDYATTRNKGLKKVANQKLRDMINFINLKSKDKIKEFVDFICIERFEKENIKDFQQPLIEDLILPILAEGVEAEKMPYLRWVFQILVYSNINYKNIDNLDYYTSDEILIKANFIDPNDIKTVLILINLYIGRLGFGIHHLPEFILCEKEEVAELLNKSNDLIDKYKDKLSMVSDMIEDIAYYKDLYESWFKYKNECSEISFTEWCVLNNKNYSWVKAFYYS</sequence>
<dbReference type="KEGG" id="cint:HZF06_13325"/>
<evidence type="ECO:0000313" key="1">
    <source>
        <dbReference type="EMBL" id="QLY78073.1"/>
    </source>
</evidence>